<comment type="caution">
    <text evidence="4">The sequence shown here is derived from an EMBL/GenBank/DDBJ whole genome shotgun (WGS) entry which is preliminary data.</text>
</comment>
<evidence type="ECO:0000256" key="1">
    <source>
        <dbReference type="ARBA" id="ARBA00022553"/>
    </source>
</evidence>
<dbReference type="GO" id="GO:0000160">
    <property type="term" value="P:phosphorelay signal transduction system"/>
    <property type="evidence" value="ECO:0007669"/>
    <property type="project" value="InterPro"/>
</dbReference>
<dbReference type="PANTHER" id="PTHR44591">
    <property type="entry name" value="STRESS RESPONSE REGULATOR PROTEIN 1"/>
    <property type="match status" value="1"/>
</dbReference>
<reference evidence="4" key="1">
    <citation type="journal article" date="2014" name="Int. J. Syst. Evol. Microbiol.">
        <title>Complete genome sequence of Corynebacterium casei LMG S-19264T (=DSM 44701T), isolated from a smear-ripened cheese.</title>
        <authorList>
            <consortium name="US DOE Joint Genome Institute (JGI-PGF)"/>
            <person name="Walter F."/>
            <person name="Albersmeier A."/>
            <person name="Kalinowski J."/>
            <person name="Ruckert C."/>
        </authorList>
    </citation>
    <scope>NUCLEOTIDE SEQUENCE</scope>
    <source>
        <strain evidence="4">CGMCC 1.6293</strain>
    </source>
</reference>
<dbReference type="Proteomes" id="UP000649829">
    <property type="component" value="Unassembled WGS sequence"/>
</dbReference>
<dbReference type="InterPro" id="IPR050595">
    <property type="entry name" value="Bact_response_regulator"/>
</dbReference>
<keyword evidence="1 2" id="KW-0597">Phosphoprotein</keyword>
<name>A0A917SQK0_9RHOB</name>
<gene>
    <name evidence="4" type="ORF">GCM10011534_14900</name>
</gene>
<feature type="domain" description="Response regulatory" evidence="3">
    <location>
        <begin position="30"/>
        <end position="148"/>
    </location>
</feature>
<proteinExistence type="predicted"/>
<sequence>MIPTAQECTPRRGALFHPLEMPHTPDDPVEVLLLEDSRFDAATLEREFGRTDLKVNVTVTEDLTAYSVAIRERRFDVVLLDYVIPDGDGLAACALLSGTPRNADVPRVMISNEVRHDMAVAALKSGCLDCLPKESLGPDMLRDLLIRAVGARPRWTPHLLNEIRTLVREELASASVPVDLSQVQFALAAIGITAPTGHKSDWGSIFQEEETAFVFRKQTH</sequence>
<dbReference type="InterPro" id="IPR001789">
    <property type="entry name" value="Sig_transdc_resp-reg_receiver"/>
</dbReference>
<dbReference type="SMART" id="SM00448">
    <property type="entry name" value="REC"/>
    <property type="match status" value="1"/>
</dbReference>
<evidence type="ECO:0000313" key="4">
    <source>
        <dbReference type="EMBL" id="GGL93773.1"/>
    </source>
</evidence>
<feature type="modified residue" description="4-aspartylphosphate" evidence="2">
    <location>
        <position position="81"/>
    </location>
</feature>
<accession>A0A917SQK0</accession>
<evidence type="ECO:0000313" key="5">
    <source>
        <dbReference type="Proteomes" id="UP000649829"/>
    </source>
</evidence>
<dbReference type="AlphaFoldDB" id="A0A917SQK0"/>
<keyword evidence="5" id="KW-1185">Reference proteome</keyword>
<dbReference type="Pfam" id="PF00072">
    <property type="entry name" value="Response_reg"/>
    <property type="match status" value="1"/>
</dbReference>
<reference evidence="4" key="2">
    <citation type="submission" date="2020-09" db="EMBL/GenBank/DDBJ databases">
        <authorList>
            <person name="Sun Q."/>
            <person name="Zhou Y."/>
        </authorList>
    </citation>
    <scope>NUCLEOTIDE SEQUENCE</scope>
    <source>
        <strain evidence="4">CGMCC 1.6293</strain>
    </source>
</reference>
<dbReference type="InterPro" id="IPR011006">
    <property type="entry name" value="CheY-like_superfamily"/>
</dbReference>
<dbReference type="PANTHER" id="PTHR44591:SF3">
    <property type="entry name" value="RESPONSE REGULATORY DOMAIN-CONTAINING PROTEIN"/>
    <property type="match status" value="1"/>
</dbReference>
<evidence type="ECO:0000259" key="3">
    <source>
        <dbReference type="PROSITE" id="PS50110"/>
    </source>
</evidence>
<evidence type="ECO:0000256" key="2">
    <source>
        <dbReference type="PROSITE-ProRule" id="PRU00169"/>
    </source>
</evidence>
<organism evidence="4 5">
    <name type="scientific">Pseudooceanicola nanhaiensis</name>
    <dbReference type="NCBI Taxonomy" id="375761"/>
    <lineage>
        <taxon>Bacteria</taxon>
        <taxon>Pseudomonadati</taxon>
        <taxon>Pseudomonadota</taxon>
        <taxon>Alphaproteobacteria</taxon>
        <taxon>Rhodobacterales</taxon>
        <taxon>Paracoccaceae</taxon>
        <taxon>Pseudooceanicola</taxon>
    </lineage>
</organism>
<dbReference type="Gene3D" id="3.40.50.2300">
    <property type="match status" value="1"/>
</dbReference>
<dbReference type="SUPFAM" id="SSF52172">
    <property type="entry name" value="CheY-like"/>
    <property type="match status" value="1"/>
</dbReference>
<protein>
    <recommendedName>
        <fullName evidence="3">Response regulatory domain-containing protein</fullName>
    </recommendedName>
</protein>
<dbReference type="RefSeq" id="WP_028286308.1">
    <property type="nucleotide sequence ID" value="NZ_BMLF01000001.1"/>
</dbReference>
<dbReference type="CDD" id="cd00156">
    <property type="entry name" value="REC"/>
    <property type="match status" value="1"/>
</dbReference>
<dbReference type="EMBL" id="BMLF01000001">
    <property type="protein sequence ID" value="GGL93773.1"/>
    <property type="molecule type" value="Genomic_DNA"/>
</dbReference>
<dbReference type="PROSITE" id="PS50110">
    <property type="entry name" value="RESPONSE_REGULATORY"/>
    <property type="match status" value="1"/>
</dbReference>